<evidence type="ECO:0000313" key="2">
    <source>
        <dbReference type="EMBL" id="TJZ69381.1"/>
    </source>
</evidence>
<evidence type="ECO:0000313" key="3">
    <source>
        <dbReference type="Proteomes" id="UP000310016"/>
    </source>
</evidence>
<keyword evidence="1" id="KW-0472">Membrane</keyword>
<keyword evidence="3" id="KW-1185">Reference proteome</keyword>
<dbReference type="RefSeq" id="WP_136774270.1">
    <property type="nucleotide sequence ID" value="NZ_CP156074.1"/>
</dbReference>
<name>A0A4U0PMH5_9NEIS</name>
<gene>
    <name evidence="2" type="ORF">FAZ21_15065</name>
</gene>
<organism evidence="2 3">
    <name type="scientific">Chitiniphilus eburneus</name>
    <dbReference type="NCBI Taxonomy" id="2571148"/>
    <lineage>
        <taxon>Bacteria</taxon>
        <taxon>Pseudomonadati</taxon>
        <taxon>Pseudomonadota</taxon>
        <taxon>Betaproteobacteria</taxon>
        <taxon>Neisseriales</taxon>
        <taxon>Chitinibacteraceae</taxon>
        <taxon>Chitiniphilus</taxon>
    </lineage>
</organism>
<evidence type="ECO:0000256" key="1">
    <source>
        <dbReference type="SAM" id="Phobius"/>
    </source>
</evidence>
<keyword evidence="1" id="KW-1133">Transmembrane helix</keyword>
<dbReference type="EMBL" id="SUMF01000021">
    <property type="protein sequence ID" value="TJZ69381.1"/>
    <property type="molecule type" value="Genomic_DNA"/>
</dbReference>
<accession>A0A4U0PMH5</accession>
<dbReference type="OrthoDB" id="8240425at2"/>
<feature type="transmembrane region" description="Helical" evidence="1">
    <location>
        <begin position="6"/>
        <end position="26"/>
    </location>
</feature>
<comment type="caution">
    <text evidence="2">The sequence shown here is derived from an EMBL/GenBank/DDBJ whole genome shotgun (WGS) entry which is preliminary data.</text>
</comment>
<dbReference type="AlphaFoldDB" id="A0A4U0PMH5"/>
<sequence length="93" mass="11210">MIYLWLALALAAVAGLFYLITYNPWLDRYWRRLPTRDEYLAMHPQTRSDEAAHPGCCHCDGREMLDLGLARLTDYRRQFMCRQCKRLLWREQD</sequence>
<keyword evidence="1" id="KW-0812">Transmembrane</keyword>
<protein>
    <submittedName>
        <fullName evidence="2">Uncharacterized protein</fullName>
    </submittedName>
</protein>
<proteinExistence type="predicted"/>
<dbReference type="Proteomes" id="UP000310016">
    <property type="component" value="Unassembled WGS sequence"/>
</dbReference>
<reference evidence="2 3" key="1">
    <citation type="submission" date="2019-04" db="EMBL/GenBank/DDBJ databases">
        <title>Chitiniphilus eburnea sp. nov., a novel chitinolytic bacterium isolated from aquaculture sludge.</title>
        <authorList>
            <person name="Sheng M."/>
        </authorList>
    </citation>
    <scope>NUCLEOTIDE SEQUENCE [LARGE SCALE GENOMIC DNA]</scope>
    <source>
        <strain evidence="2 3">HX-2-15</strain>
    </source>
</reference>